<accession>A0A077ZX74</accession>
<sequence>MKNSYLTSSHSFNSSSSQPTGMSSSAKKQSQLQLNLQKSSTLSQQQMSHQAMDSSNNNGLDSSMLSTVSSLNQSKFQFDIYINKVELVVPSPVYIFVQVLKGTHSLNTKKKLKIDQANKVASFNEKLSIVTCLNKNTGQTQSQDRSSEYQAKFIQIRLIAFYNSKEKAIGICSVDLSHFIHGQKDQNGKIAAKVNFQKCFDKNAALSFEIRAKEQFNQIRESILEEQESSSILEQDTTVFETTNDLLRENSVQDSSRFSVLENPSFLTSNEEYQTENFGSSQKSAQKEIQSKKLTQELSPTNKSKEHFDPIMRSHRNAIVQKNGKYSPSKTLNSARTIIQPSMSTQDLVKQSSQTSTTYETSSNLVQSRSQTPNLKANQESTNSNETTPSQSDSINQVRKQEDKIRKLEYEVKSLKQENQDQKQKIVTLQIKEERMREYEVKCNEADSYKQKAQSLETQLRKSQEDQQEFERDRLVIIESYEKKIHDLKVQVQDTQSQLADANAMNQQLLNQVSQLKEQNTLSTMDSAQADEDKTLVKLRNNDEFKIELSDTNYYYRDLYEKLLLSMKVLADENEAAKKSNQQLESQLIRSKEQMSMLVNELYSLEKENIYDRD</sequence>
<protein>
    <recommendedName>
        <fullName evidence="3">C2 NT-type domain-containing protein</fullName>
    </recommendedName>
</protein>
<keyword evidence="1" id="KW-0175">Coiled coil</keyword>
<evidence type="ECO:0000259" key="3">
    <source>
        <dbReference type="PROSITE" id="PS51840"/>
    </source>
</evidence>
<dbReference type="Proteomes" id="UP000039865">
    <property type="component" value="Unassembled WGS sequence"/>
</dbReference>
<feature type="compositionally biased region" description="Low complexity" evidence="2">
    <location>
        <begin position="351"/>
        <end position="363"/>
    </location>
</feature>
<feature type="compositionally biased region" description="Polar residues" evidence="2">
    <location>
        <begin position="364"/>
        <end position="398"/>
    </location>
</feature>
<feature type="coiled-coil region" evidence="1">
    <location>
        <begin position="567"/>
        <end position="601"/>
    </location>
</feature>
<evidence type="ECO:0000313" key="4">
    <source>
        <dbReference type="EMBL" id="CDW73131.1"/>
    </source>
</evidence>
<feature type="compositionally biased region" description="Polar residues" evidence="2">
    <location>
        <begin position="47"/>
        <end position="59"/>
    </location>
</feature>
<dbReference type="InParanoid" id="A0A077ZX74"/>
<feature type="region of interest" description="Disordered" evidence="2">
    <location>
        <begin position="343"/>
        <end position="401"/>
    </location>
</feature>
<dbReference type="InterPro" id="IPR019448">
    <property type="entry name" value="NT-C2"/>
</dbReference>
<dbReference type="Pfam" id="PF10358">
    <property type="entry name" value="NT-C2"/>
    <property type="match status" value="1"/>
</dbReference>
<evidence type="ECO:0000256" key="1">
    <source>
        <dbReference type="SAM" id="Coils"/>
    </source>
</evidence>
<feature type="compositionally biased region" description="Low complexity" evidence="2">
    <location>
        <begin position="1"/>
        <end position="46"/>
    </location>
</feature>
<feature type="region of interest" description="Disordered" evidence="2">
    <location>
        <begin position="275"/>
        <end position="312"/>
    </location>
</feature>
<proteinExistence type="predicted"/>
<gene>
    <name evidence="4" type="primary">Contig6658.g7126</name>
    <name evidence="4" type="ORF">STYLEM_2103</name>
</gene>
<dbReference type="PROSITE" id="PS51840">
    <property type="entry name" value="C2_NT"/>
    <property type="match status" value="1"/>
</dbReference>
<organism evidence="4 5">
    <name type="scientific">Stylonychia lemnae</name>
    <name type="common">Ciliate</name>
    <dbReference type="NCBI Taxonomy" id="5949"/>
    <lineage>
        <taxon>Eukaryota</taxon>
        <taxon>Sar</taxon>
        <taxon>Alveolata</taxon>
        <taxon>Ciliophora</taxon>
        <taxon>Intramacronucleata</taxon>
        <taxon>Spirotrichea</taxon>
        <taxon>Stichotrichia</taxon>
        <taxon>Sporadotrichida</taxon>
        <taxon>Oxytrichidae</taxon>
        <taxon>Stylonychinae</taxon>
        <taxon>Stylonychia</taxon>
    </lineage>
</organism>
<feature type="compositionally biased region" description="Basic and acidic residues" evidence="2">
    <location>
        <begin position="303"/>
        <end position="312"/>
    </location>
</feature>
<evidence type="ECO:0000256" key="2">
    <source>
        <dbReference type="SAM" id="MobiDB-lite"/>
    </source>
</evidence>
<reference evidence="4 5" key="1">
    <citation type="submission" date="2014-06" db="EMBL/GenBank/DDBJ databases">
        <authorList>
            <person name="Swart Estienne"/>
        </authorList>
    </citation>
    <scope>NUCLEOTIDE SEQUENCE [LARGE SCALE GENOMIC DNA]</scope>
    <source>
        <strain evidence="4 5">130c</strain>
    </source>
</reference>
<dbReference type="EMBL" id="CCKQ01002034">
    <property type="protein sequence ID" value="CDW73131.1"/>
    <property type="molecule type" value="Genomic_DNA"/>
</dbReference>
<feature type="compositionally biased region" description="Basic and acidic residues" evidence="2">
    <location>
        <begin position="285"/>
        <end position="295"/>
    </location>
</feature>
<keyword evidence="5" id="KW-1185">Reference proteome</keyword>
<dbReference type="AlphaFoldDB" id="A0A077ZX74"/>
<feature type="domain" description="C2 NT-type" evidence="3">
    <location>
        <begin position="66"/>
        <end position="214"/>
    </location>
</feature>
<feature type="compositionally biased region" description="Polar residues" evidence="2">
    <location>
        <begin position="275"/>
        <end position="284"/>
    </location>
</feature>
<name>A0A077ZX74_STYLE</name>
<feature type="region of interest" description="Disordered" evidence="2">
    <location>
        <begin position="1"/>
        <end position="59"/>
    </location>
</feature>
<evidence type="ECO:0000313" key="5">
    <source>
        <dbReference type="Proteomes" id="UP000039865"/>
    </source>
</evidence>